<dbReference type="InterPro" id="IPR006118">
    <property type="entry name" value="Recombinase_CS"/>
</dbReference>
<dbReference type="InterPro" id="IPR050639">
    <property type="entry name" value="SSR_resolvase"/>
</dbReference>
<dbReference type="Pfam" id="PF13384">
    <property type="entry name" value="HTH_23"/>
    <property type="match status" value="1"/>
</dbReference>
<dbReference type="SUPFAM" id="SSF53041">
    <property type="entry name" value="Resolvase-like"/>
    <property type="match status" value="1"/>
</dbReference>
<evidence type="ECO:0000313" key="10">
    <source>
        <dbReference type="Proteomes" id="UP000290975"/>
    </source>
</evidence>
<name>A0A401J1W4_SPHXE</name>
<evidence type="ECO:0000259" key="8">
    <source>
        <dbReference type="PROSITE" id="PS51736"/>
    </source>
</evidence>
<dbReference type="Proteomes" id="UP000290975">
    <property type="component" value="Unassembled WGS sequence"/>
</dbReference>
<dbReference type="PROSITE" id="PS51736">
    <property type="entry name" value="RECOMBINASES_3"/>
    <property type="match status" value="1"/>
</dbReference>
<dbReference type="EMBL" id="BBQY01000004">
    <property type="protein sequence ID" value="GBH30621.1"/>
    <property type="molecule type" value="Genomic_DNA"/>
</dbReference>
<dbReference type="InterPro" id="IPR036162">
    <property type="entry name" value="Resolvase-like_N_sf"/>
</dbReference>
<keyword evidence="5" id="KW-0233">DNA recombination</keyword>
<dbReference type="GO" id="GO:0015074">
    <property type="term" value="P:DNA integration"/>
    <property type="evidence" value="ECO:0007669"/>
    <property type="project" value="UniProtKB-KW"/>
</dbReference>
<keyword evidence="3" id="KW-0230">DNA invertase</keyword>
<evidence type="ECO:0000313" key="9">
    <source>
        <dbReference type="EMBL" id="GBH30621.1"/>
    </source>
</evidence>
<dbReference type="Gene3D" id="3.40.50.1390">
    <property type="entry name" value="Resolvase, N-terminal catalytic domain"/>
    <property type="match status" value="1"/>
</dbReference>
<reference evidence="9 10" key="1">
    <citation type="submission" date="2014-12" db="EMBL/GenBank/DDBJ databases">
        <title>Whole genome sequencing of Sphingobium xenophagum OW59.</title>
        <authorList>
            <person name="Ohta Y."/>
            <person name="Nishi S."/>
            <person name="Hatada Y."/>
        </authorList>
    </citation>
    <scope>NUCLEOTIDE SEQUENCE [LARGE SCALE GENOMIC DNA]</scope>
    <source>
        <strain evidence="9 10">OW59</strain>
    </source>
</reference>
<dbReference type="PANTHER" id="PTHR30461:SF26">
    <property type="entry name" value="RESOLVASE HOMOLOG YNEB"/>
    <property type="match status" value="1"/>
</dbReference>
<dbReference type="GO" id="GO:0000150">
    <property type="term" value="F:DNA strand exchange activity"/>
    <property type="evidence" value="ECO:0007669"/>
    <property type="project" value="UniProtKB-KW"/>
</dbReference>
<dbReference type="AlphaFoldDB" id="A0A401J1W4"/>
<organism evidence="9 10">
    <name type="scientific">Sphingobium xenophagum</name>
    <dbReference type="NCBI Taxonomy" id="121428"/>
    <lineage>
        <taxon>Bacteria</taxon>
        <taxon>Pseudomonadati</taxon>
        <taxon>Pseudomonadota</taxon>
        <taxon>Alphaproteobacteria</taxon>
        <taxon>Sphingomonadales</taxon>
        <taxon>Sphingomonadaceae</taxon>
        <taxon>Sphingobium</taxon>
    </lineage>
</organism>
<dbReference type="SUPFAM" id="SSF46689">
    <property type="entry name" value="Homeodomain-like"/>
    <property type="match status" value="1"/>
</dbReference>
<dbReference type="FunFam" id="3.40.50.1390:FF:000001">
    <property type="entry name" value="DNA recombinase"/>
    <property type="match status" value="1"/>
</dbReference>
<evidence type="ECO:0000256" key="5">
    <source>
        <dbReference type="ARBA" id="ARBA00023172"/>
    </source>
</evidence>
<sequence>MIVGYARVSTTDQSLEVQMDELGAHGCDRIFQDQASGTSRARAGLVEMLQFVRDGDTIVVSRLDRFARSLTDLFQLLDELSRKGVAFQCVHQSIDTSSSTGKLTLAILGAVAEFENDIRRERQRAGIAKAKANGIYKGRRAGIDNLRVKELAAQGMTASAIASELGCHRQSVYRLMDRKMPAVGGIAECPAQNPSLGQFDFRVVAAQNATAANVIHMNAIP</sequence>
<feature type="active site" description="O-(5'-phospho-DNA)-serine intermediate" evidence="6 7">
    <location>
        <position position="9"/>
    </location>
</feature>
<keyword evidence="10" id="KW-1185">Reference proteome</keyword>
<keyword evidence="2" id="KW-0229">DNA integration</keyword>
<protein>
    <recommendedName>
        <fullName evidence="8">Resolvase/invertase-type recombinase catalytic domain-containing protein</fullName>
    </recommendedName>
</protein>
<comment type="similarity">
    <text evidence="1">Belongs to the site-specific recombinase resolvase family.</text>
</comment>
<evidence type="ECO:0000256" key="7">
    <source>
        <dbReference type="PROSITE-ProRule" id="PRU10137"/>
    </source>
</evidence>
<dbReference type="PROSITE" id="PS00397">
    <property type="entry name" value="RECOMBINASES_1"/>
    <property type="match status" value="1"/>
</dbReference>
<dbReference type="GO" id="GO:0003677">
    <property type="term" value="F:DNA binding"/>
    <property type="evidence" value="ECO:0007669"/>
    <property type="project" value="UniProtKB-KW"/>
</dbReference>
<keyword evidence="4" id="KW-0238">DNA-binding</keyword>
<dbReference type="Pfam" id="PF00239">
    <property type="entry name" value="Resolvase"/>
    <property type="match status" value="1"/>
</dbReference>
<evidence type="ECO:0000256" key="6">
    <source>
        <dbReference type="PIRSR" id="PIRSR606118-50"/>
    </source>
</evidence>
<feature type="domain" description="Resolvase/invertase-type recombinase catalytic" evidence="8">
    <location>
        <begin position="1"/>
        <end position="134"/>
    </location>
</feature>
<dbReference type="RefSeq" id="WP_370569387.1">
    <property type="nucleotide sequence ID" value="NZ_BBQY01000004.1"/>
</dbReference>
<comment type="caution">
    <text evidence="9">The sequence shown here is derived from an EMBL/GenBank/DDBJ whole genome shotgun (WGS) entry which is preliminary data.</text>
</comment>
<dbReference type="InterPro" id="IPR009057">
    <property type="entry name" value="Homeodomain-like_sf"/>
</dbReference>
<dbReference type="Gene3D" id="1.10.10.60">
    <property type="entry name" value="Homeodomain-like"/>
    <property type="match status" value="1"/>
</dbReference>
<accession>A0A401J1W4</accession>
<evidence type="ECO:0000256" key="2">
    <source>
        <dbReference type="ARBA" id="ARBA00022908"/>
    </source>
</evidence>
<evidence type="ECO:0000256" key="1">
    <source>
        <dbReference type="ARBA" id="ARBA00009913"/>
    </source>
</evidence>
<proteinExistence type="inferred from homology"/>
<evidence type="ECO:0000256" key="4">
    <source>
        <dbReference type="ARBA" id="ARBA00023125"/>
    </source>
</evidence>
<dbReference type="InterPro" id="IPR006119">
    <property type="entry name" value="Resolv_N"/>
</dbReference>
<gene>
    <name evidence="9" type="ORF">MBESOW_P1876</name>
</gene>
<dbReference type="CDD" id="cd03768">
    <property type="entry name" value="SR_ResInv"/>
    <property type="match status" value="1"/>
</dbReference>
<dbReference type="PANTHER" id="PTHR30461">
    <property type="entry name" value="DNA-INVERTASE FROM LAMBDOID PROPHAGE"/>
    <property type="match status" value="1"/>
</dbReference>
<dbReference type="SMART" id="SM00857">
    <property type="entry name" value="Resolvase"/>
    <property type="match status" value="1"/>
</dbReference>
<evidence type="ECO:0000256" key="3">
    <source>
        <dbReference type="ARBA" id="ARBA00023100"/>
    </source>
</evidence>